<accession>A0A923PH93</accession>
<protein>
    <recommendedName>
        <fullName evidence="3">Baseplate protein J-like domain-containing protein</fullName>
    </recommendedName>
</protein>
<evidence type="ECO:0008006" key="3">
    <source>
        <dbReference type="Google" id="ProtNLM"/>
    </source>
</evidence>
<dbReference type="AlphaFoldDB" id="A0A923PH93"/>
<dbReference type="EMBL" id="JACSIT010000061">
    <property type="protein sequence ID" value="MBC6993254.1"/>
    <property type="molecule type" value="Genomic_DNA"/>
</dbReference>
<reference evidence="1" key="1">
    <citation type="submission" date="2020-08" db="EMBL/GenBank/DDBJ databases">
        <title>Lewinella bacteria from marine environments.</title>
        <authorList>
            <person name="Zhong Y."/>
        </authorList>
    </citation>
    <scope>NUCLEOTIDE SEQUENCE</scope>
    <source>
        <strain evidence="1">KCTC 42187</strain>
    </source>
</reference>
<organism evidence="1 2">
    <name type="scientific">Neolewinella lacunae</name>
    <dbReference type="NCBI Taxonomy" id="1517758"/>
    <lineage>
        <taxon>Bacteria</taxon>
        <taxon>Pseudomonadati</taxon>
        <taxon>Bacteroidota</taxon>
        <taxon>Saprospiria</taxon>
        <taxon>Saprospirales</taxon>
        <taxon>Lewinellaceae</taxon>
        <taxon>Neolewinella</taxon>
    </lineage>
</organism>
<name>A0A923PH93_9BACT</name>
<dbReference type="RefSeq" id="WP_187465370.1">
    <property type="nucleotide sequence ID" value="NZ_JACSIT010000061.1"/>
</dbReference>
<evidence type="ECO:0000313" key="2">
    <source>
        <dbReference type="Proteomes" id="UP000650081"/>
    </source>
</evidence>
<evidence type="ECO:0000313" key="1">
    <source>
        <dbReference type="EMBL" id="MBC6993254.1"/>
    </source>
</evidence>
<proteinExistence type="predicted"/>
<gene>
    <name evidence="1" type="ORF">H9S92_03705</name>
</gene>
<sequence length="1219" mass="132931">MPTTPTAQVRNPHPVPADGAFQLDRLPAALQSTYVGVDEMSTEAWVDYVARLAELVTYFDETEAARGNWLPFYNSQPAALVARILSWPLELLAERISAHRETIEDNDLADPEGERRQLLASLFDLVGTIAIQLDGVVRALPVNSPLHLRAGALIRHRLAPDLARWMAYHKAAAAGGLLDDNRDLLAPDLVGQHPLGGPSQRLQDLIDGTLSLSTYWSEGEDWGAYAGAVNAQTAVYGTDTPGTDPAREIVHAAGHTFFHGIYEGFVSALLHLRQQAQTEWERLLQSPDHAPHLALLLAFLEVRRRQQSMLNALTDRHLDFYYRRVLRLAPGAAAAPQAFLHLEARNGVTAAYLPAGTVFRGGKDEATKRERRFLSKAPVSVSTARIAEMRAIFKVAQNPAIFAFPGENRPVFAPADGGRLYAATVVNSTDGLGEALPEGSESWHPFGYRAPSGTQLTAGMPTARQGLAISSHYLYLAEGTRTVRLTMNGTGVAALVGKTFNVALSTEEGWWESTATVAAGRVLTISLSPNDPAITAYNEEVHALGLDVRHPVLQLTLRQVPGVAYDYQALRGVELSQINLFVAVSGAKQLQLSGPTGPLDPAKSFYPFGAAPSGQEVLTIGHPESFQKAANIDVKYGWKNSVPSSAPTMRVEILTNGSWVRHDNYNEVISGYQTNNRAFTVGAGSTLPAGGDGSPGFSAAASRGFVRFKLQGDFGHRAYPGALARALAIGGTNPILPALPFDPELDYLTLDYDASINLGTSAVNDTDDTQIHHLLPFGTALPEVRYGRFPLLAEVLPQTEPTMDAGALYLGIEAWVPGSQLSLLVVVDEGSADPLLEKPAEHLTWEYLHDNRWTAFPADKLQDDTDALLRSGLVRLDLPAGTRARNRRFGDELLWLRIRAGKHTDAVNYLRGVHAHGVQVGQELAAADTVNLSPLPPATITKLLLPAPGIKKITQAYPSFGGRPTEARNAYFTRQSERLRHKDRSITEWDYEHLVLEAFPAVDRVICLQHLEFAPGATTGTYTYHELRAGHVTILPLGQGSGSRANLLRPYVSLTTREDIANFLRARMSCHATLHVRNPLFEEVRVVADVRFRAGTDEAWALRQIDTDLIGHLSPWASEGLGDLNLAAEIHRSVVLNFLEELDYVDYVKNLSLRHLADAAQNGQERLKPTKLVAVLVAATHHLITPLPAPPAVVIGEVCNNTHRSHRGRNRITIENPIA</sequence>
<dbReference type="Proteomes" id="UP000650081">
    <property type="component" value="Unassembled WGS sequence"/>
</dbReference>
<comment type="caution">
    <text evidence="1">The sequence shown here is derived from an EMBL/GenBank/DDBJ whole genome shotgun (WGS) entry which is preliminary data.</text>
</comment>
<keyword evidence="2" id="KW-1185">Reference proteome</keyword>